<reference evidence="4" key="1">
    <citation type="submission" date="2017-10" db="EMBL/GenBank/DDBJ databases">
        <authorList>
            <person name="Banno H."/>
            <person name="Chua N.-H."/>
        </authorList>
    </citation>
    <scope>NUCLEOTIDE SEQUENCE</scope>
    <source>
        <strain evidence="4">HeBei</strain>
    </source>
</reference>
<organism evidence="4">
    <name type="scientific">Microplitis mediator bracovirus</name>
    <dbReference type="NCBI Taxonomy" id="1836595"/>
    <lineage>
        <taxon>Viruses</taxon>
        <taxon>Viruses incertae sedis</taxon>
        <taxon>Polydnaviriformidae</taxon>
        <taxon>Bracoviriform</taxon>
    </lineage>
</organism>
<evidence type="ECO:0000259" key="3">
    <source>
        <dbReference type="PROSITE" id="PS50056"/>
    </source>
</evidence>
<dbReference type="PROSITE" id="PS50056">
    <property type="entry name" value="TYR_PHOSPHATASE_2"/>
    <property type="match status" value="1"/>
</dbReference>
<evidence type="ECO:0000259" key="2">
    <source>
        <dbReference type="PROSITE" id="PS50055"/>
    </source>
</evidence>
<dbReference type="InterPro" id="IPR003595">
    <property type="entry name" value="Tyr_Pase_cat"/>
</dbReference>
<dbReference type="PANTHER" id="PTHR19134">
    <property type="entry name" value="RECEPTOR-TYPE TYROSINE-PROTEIN PHOSPHATASE"/>
    <property type="match status" value="1"/>
</dbReference>
<dbReference type="InterPro" id="IPR000242">
    <property type="entry name" value="PTP_cat"/>
</dbReference>
<dbReference type="EMBL" id="MG384808">
    <property type="protein sequence ID" value="AUO16795.1"/>
    <property type="molecule type" value="Genomic_DNA"/>
</dbReference>
<dbReference type="Gene3D" id="3.90.190.10">
    <property type="entry name" value="Protein tyrosine phosphatase superfamily"/>
    <property type="match status" value="1"/>
</dbReference>
<name>A0A2I6SGT4_9VIRU</name>
<evidence type="ECO:0000313" key="4">
    <source>
        <dbReference type="EMBL" id="AUO16795.1"/>
    </source>
</evidence>
<feature type="domain" description="Tyrosine specific protein phosphatases" evidence="3">
    <location>
        <begin position="208"/>
        <end position="289"/>
    </location>
</feature>
<dbReference type="InterPro" id="IPR050348">
    <property type="entry name" value="Protein-Tyr_Phosphatase"/>
</dbReference>
<dbReference type="GO" id="GO:0004725">
    <property type="term" value="F:protein tyrosine phosphatase activity"/>
    <property type="evidence" value="ECO:0007669"/>
    <property type="project" value="InterPro"/>
</dbReference>
<accession>A0A2I6SGT4</accession>
<dbReference type="PRINTS" id="PR00700">
    <property type="entry name" value="PRTYPHPHTASE"/>
</dbReference>
<dbReference type="PROSITE" id="PS50055">
    <property type="entry name" value="TYR_PHOSPHATASE_PTP"/>
    <property type="match status" value="1"/>
</dbReference>
<dbReference type="InterPro" id="IPR029021">
    <property type="entry name" value="Prot-tyrosine_phosphatase-like"/>
</dbReference>
<sequence>MGNRSFKALSSEEFLEKTAHPDFLNRIEKEHKQLMRKKIRGSFYHFSKPENSFKNQFTSTPCLDDTRVILKPPSNGVPYVHELVSDYIHANFVDGFTEKKKYICTISPAENQMVDFWRMTFQEHSYIIVSVTNIDNIQEYCFNYWIKNEFGALVSGRYVIKPIEVTEEKSFVRARLRLTDANNNISREIYYYWFTNFPLYRRWPVNSTELLNLILTVDQKREEMKKTADFGPGPIVIHCSEGLNWAGIFCTIDNALSQLRRKQKVSLPKTVLRVQQQRHSCMSDCEEYAICYSVLWDAILQRKLYMHGYYEISHLGPREAAIVKYFFPKSAEKAQSNRSRFYTSWTDEDRQSTVLEIEECQDTA</sequence>
<dbReference type="PANTHER" id="PTHR19134:SF449">
    <property type="entry name" value="TYROSINE-PROTEIN PHOSPHATASE 1"/>
    <property type="match status" value="1"/>
</dbReference>
<dbReference type="SMART" id="SM00404">
    <property type="entry name" value="PTPc_motif"/>
    <property type="match status" value="1"/>
</dbReference>
<evidence type="ECO:0000256" key="1">
    <source>
        <dbReference type="ARBA" id="ARBA00009580"/>
    </source>
</evidence>
<proteinExistence type="inferred from homology"/>
<feature type="domain" description="Tyrosine-protein phosphatase" evidence="2">
    <location>
        <begin position="27"/>
        <end position="298"/>
    </location>
</feature>
<dbReference type="SUPFAM" id="SSF52799">
    <property type="entry name" value="(Phosphotyrosine protein) phosphatases II"/>
    <property type="match status" value="1"/>
</dbReference>
<protein>
    <submittedName>
        <fullName evidence="4">Putative tyrosine phosphatase 1</fullName>
    </submittedName>
</protein>
<comment type="similarity">
    <text evidence="1">Belongs to the protein-tyrosine phosphatase family.</text>
</comment>
<gene>
    <name evidence="4" type="ORF">MmBV_CEP1</name>
</gene>
<dbReference type="Pfam" id="PF00102">
    <property type="entry name" value="Y_phosphatase"/>
    <property type="match status" value="1"/>
</dbReference>
<dbReference type="InterPro" id="IPR000387">
    <property type="entry name" value="Tyr_Pase_dom"/>
</dbReference>
<dbReference type="SMART" id="SM00194">
    <property type="entry name" value="PTPc"/>
    <property type="match status" value="1"/>
</dbReference>